<dbReference type="Gene3D" id="3.40.1160.10">
    <property type="entry name" value="Acetylglutamate kinase-like"/>
    <property type="match status" value="1"/>
</dbReference>
<keyword evidence="4" id="KW-0808">Transferase</keyword>
<proteinExistence type="inferred from homology"/>
<dbReference type="Pfam" id="PF00696">
    <property type="entry name" value="AA_kinase"/>
    <property type="match status" value="1"/>
</dbReference>
<keyword evidence="6" id="KW-0418">Kinase</keyword>
<dbReference type="GO" id="GO:0016301">
    <property type="term" value="F:kinase activity"/>
    <property type="evidence" value="ECO:0007669"/>
    <property type="project" value="UniProtKB-KW"/>
</dbReference>
<keyword evidence="5" id="KW-0547">Nucleotide-binding</keyword>
<dbReference type="PANTHER" id="PTHR43654">
    <property type="entry name" value="GLUTAMATE 5-KINASE"/>
    <property type="match status" value="1"/>
</dbReference>
<protein>
    <recommendedName>
        <fullName evidence="3">Isopentenyl phosphate kinase</fullName>
        <ecNumber evidence="2">2.7.4.26</ecNumber>
    </recommendedName>
</protein>
<dbReference type="InterPro" id="IPR036393">
    <property type="entry name" value="AceGlu_kinase-like_sf"/>
</dbReference>
<dbReference type="InterPro" id="IPR001048">
    <property type="entry name" value="Asp/Glu/Uridylate_kinase"/>
</dbReference>
<dbReference type="NCBIfam" id="NF040647">
    <property type="entry name" value="IPPK_Arch"/>
    <property type="match status" value="1"/>
</dbReference>
<evidence type="ECO:0000313" key="12">
    <source>
        <dbReference type="EMBL" id="KAL1498605.1"/>
    </source>
</evidence>
<evidence type="ECO:0000256" key="8">
    <source>
        <dbReference type="ARBA" id="ARBA00023229"/>
    </source>
</evidence>
<dbReference type="EMBL" id="JBGBPQ010000027">
    <property type="protein sequence ID" value="KAL1498605.1"/>
    <property type="molecule type" value="Genomic_DNA"/>
</dbReference>
<comment type="caution">
    <text evidence="12">The sequence shown here is derived from an EMBL/GenBank/DDBJ whole genome shotgun (WGS) entry which is preliminary data.</text>
</comment>
<feature type="compositionally biased region" description="Pro residues" evidence="10">
    <location>
        <begin position="15"/>
        <end position="29"/>
    </location>
</feature>
<evidence type="ECO:0000256" key="1">
    <source>
        <dbReference type="ARBA" id="ARBA00010540"/>
    </source>
</evidence>
<evidence type="ECO:0000256" key="4">
    <source>
        <dbReference type="ARBA" id="ARBA00022679"/>
    </source>
</evidence>
<reference evidence="12 13" key="1">
    <citation type="journal article" date="2024" name="Science">
        <title>Giant polyketide synthase enzymes in the biosynthesis of giant marine polyether toxins.</title>
        <authorList>
            <person name="Fallon T.R."/>
            <person name="Shende V.V."/>
            <person name="Wierzbicki I.H."/>
            <person name="Pendleton A.L."/>
            <person name="Watervoot N.F."/>
            <person name="Auber R.P."/>
            <person name="Gonzalez D.J."/>
            <person name="Wisecaver J.H."/>
            <person name="Moore B.S."/>
        </authorList>
    </citation>
    <scope>NUCLEOTIDE SEQUENCE [LARGE SCALE GENOMIC DNA]</scope>
    <source>
        <strain evidence="12 13">12B1</strain>
    </source>
</reference>
<comment type="catalytic activity">
    <reaction evidence="9">
        <text>isopentenyl phosphate + ATP = isopentenyl diphosphate + ADP</text>
        <dbReference type="Rhea" id="RHEA:33963"/>
        <dbReference type="ChEBI" id="CHEBI:30616"/>
        <dbReference type="ChEBI" id="CHEBI:65078"/>
        <dbReference type="ChEBI" id="CHEBI:128769"/>
        <dbReference type="ChEBI" id="CHEBI:456216"/>
        <dbReference type="EC" id="2.7.4.26"/>
    </reaction>
</comment>
<keyword evidence="8" id="KW-0414">Isoprene biosynthesis</keyword>
<evidence type="ECO:0000256" key="10">
    <source>
        <dbReference type="SAM" id="MobiDB-lite"/>
    </source>
</evidence>
<evidence type="ECO:0000256" key="9">
    <source>
        <dbReference type="ARBA" id="ARBA00049063"/>
    </source>
</evidence>
<comment type="similarity">
    <text evidence="1">Belongs to the isopentenyl phosphate kinase family.</text>
</comment>
<dbReference type="SUPFAM" id="SSF53633">
    <property type="entry name" value="Carbamate kinase-like"/>
    <property type="match status" value="1"/>
</dbReference>
<dbReference type="PANTHER" id="PTHR43654:SF1">
    <property type="entry name" value="ISOPENTENYL PHOSPHATE KINASE"/>
    <property type="match status" value="1"/>
</dbReference>
<feature type="domain" description="Aspartate/glutamate/uridylate kinase" evidence="11">
    <location>
        <begin position="88"/>
        <end position="324"/>
    </location>
</feature>
<dbReference type="GO" id="GO:0016114">
    <property type="term" value="P:terpenoid biosynthetic process"/>
    <property type="evidence" value="ECO:0007669"/>
    <property type="project" value="TreeGrafter"/>
</dbReference>
<evidence type="ECO:0000256" key="5">
    <source>
        <dbReference type="ARBA" id="ARBA00022741"/>
    </source>
</evidence>
<feature type="region of interest" description="Disordered" evidence="10">
    <location>
        <begin position="15"/>
        <end position="41"/>
    </location>
</feature>
<sequence length="373" mass="39968">MWALALTAARLSPPLPPPPPTLLPLPPTTPNHLHAHPTLPPPCRPPPSPCLRPPLLAFLHPITFLRWISQLLHRRVWPTTLRPGEVALVIKLGGSALTDKTSFETVKERVLQTTALQLRASTAPVIVHGAGSFGHFQAHEFGVARGAADPRFSWLGFSQTRASVSRLHTRVVSSLVAAGLPAVGLPPFPHWRTREKRVSRARVAELRAVLAKGLLPVLHGDAVFTDEGRECGILSGDELCRALSEALRPRLCVFLASVAGVFDRPPEAPHAKLIRVIRVDRRGRLVEGPKVSTDSVAHDVTGGLRAKLEAAVQIARLGVPVCICEGGTGHAAMALQGRIPSVCTMLVRSDHSFPEGGDYLATSCSKSTGTSVS</sequence>
<accession>A0AB34IH53</accession>
<evidence type="ECO:0000259" key="11">
    <source>
        <dbReference type="Pfam" id="PF00696"/>
    </source>
</evidence>
<name>A0AB34IH53_PRYPA</name>
<organism evidence="12 13">
    <name type="scientific">Prymnesium parvum</name>
    <name type="common">Toxic golden alga</name>
    <dbReference type="NCBI Taxonomy" id="97485"/>
    <lineage>
        <taxon>Eukaryota</taxon>
        <taxon>Haptista</taxon>
        <taxon>Haptophyta</taxon>
        <taxon>Prymnesiophyceae</taxon>
        <taxon>Prymnesiales</taxon>
        <taxon>Prymnesiaceae</taxon>
        <taxon>Prymnesium</taxon>
    </lineage>
</organism>
<keyword evidence="7" id="KW-0067">ATP-binding</keyword>
<gene>
    <name evidence="12" type="ORF">AB1Y20_013920</name>
</gene>
<dbReference type="EC" id="2.7.4.26" evidence="2"/>
<dbReference type="GO" id="GO:0102043">
    <property type="term" value="F:isopentenyl phosphate kinase activity"/>
    <property type="evidence" value="ECO:0007669"/>
    <property type="project" value="UniProtKB-EC"/>
</dbReference>
<dbReference type="Proteomes" id="UP001515480">
    <property type="component" value="Unassembled WGS sequence"/>
</dbReference>
<evidence type="ECO:0000256" key="2">
    <source>
        <dbReference type="ARBA" id="ARBA00012908"/>
    </source>
</evidence>
<dbReference type="GO" id="GO:0005829">
    <property type="term" value="C:cytosol"/>
    <property type="evidence" value="ECO:0007669"/>
    <property type="project" value="TreeGrafter"/>
</dbReference>
<evidence type="ECO:0000256" key="7">
    <source>
        <dbReference type="ARBA" id="ARBA00022840"/>
    </source>
</evidence>
<evidence type="ECO:0000256" key="3">
    <source>
        <dbReference type="ARBA" id="ARBA00017267"/>
    </source>
</evidence>
<evidence type="ECO:0000313" key="13">
    <source>
        <dbReference type="Proteomes" id="UP001515480"/>
    </source>
</evidence>
<dbReference type="GO" id="GO:0005524">
    <property type="term" value="F:ATP binding"/>
    <property type="evidence" value="ECO:0007669"/>
    <property type="project" value="UniProtKB-KW"/>
</dbReference>
<dbReference type="AlphaFoldDB" id="A0AB34IH53"/>
<dbReference type="InterPro" id="IPR024192">
    <property type="entry name" value="Fosfomycin_R_FomA-type"/>
</dbReference>
<dbReference type="CDD" id="cd04241">
    <property type="entry name" value="AAK_FomA-like"/>
    <property type="match status" value="1"/>
</dbReference>
<evidence type="ECO:0000256" key="6">
    <source>
        <dbReference type="ARBA" id="ARBA00022777"/>
    </source>
</evidence>
<keyword evidence="13" id="KW-1185">Reference proteome</keyword>